<dbReference type="OrthoDB" id="4331374at2"/>
<feature type="transmembrane region" description="Helical" evidence="1">
    <location>
        <begin position="100"/>
        <end position="121"/>
    </location>
</feature>
<protein>
    <submittedName>
        <fullName evidence="2">Uncharacterized protein</fullName>
    </submittedName>
</protein>
<reference evidence="2 3" key="1">
    <citation type="submission" date="2019-07" db="EMBL/GenBank/DDBJ databases">
        <title>Whole genome shotgun sequence of Nocardia ninae NBRC 108245.</title>
        <authorList>
            <person name="Hosoyama A."/>
            <person name="Uohara A."/>
            <person name="Ohji S."/>
            <person name="Ichikawa N."/>
        </authorList>
    </citation>
    <scope>NUCLEOTIDE SEQUENCE [LARGE SCALE GENOMIC DNA]</scope>
    <source>
        <strain evidence="2 3">NBRC 108245</strain>
    </source>
</reference>
<feature type="transmembrane region" description="Helical" evidence="1">
    <location>
        <begin position="141"/>
        <end position="164"/>
    </location>
</feature>
<gene>
    <name evidence="2" type="ORF">NN4_06620</name>
</gene>
<sequence>MIVSGLFLLLAVGHLALAVIGVSQIRAGAARMFLLPTVLCTALCYDNAVLASGSVLGEGRPLELLSVPRFVMHAILTPLLVLWARAAMDRADIPVARRRGVQATAVALASMLIAIGSLHALQLDLRPRWWAGALRYTDVAGSAATALPAIIAGLVVLAAGIALWRRHRYRLLFATAAVMTLVAGAAPVIPLLGNAGELVLSAGLLGTAGWLRRRDADRSMVPQ</sequence>
<keyword evidence="3" id="KW-1185">Reference proteome</keyword>
<keyword evidence="1" id="KW-0812">Transmembrane</keyword>
<name>A0A511M672_9NOCA</name>
<evidence type="ECO:0000256" key="1">
    <source>
        <dbReference type="SAM" id="Phobius"/>
    </source>
</evidence>
<dbReference type="Proteomes" id="UP000321424">
    <property type="component" value="Unassembled WGS sequence"/>
</dbReference>
<keyword evidence="1" id="KW-1133">Transmembrane helix</keyword>
<feature type="transmembrane region" description="Helical" evidence="1">
    <location>
        <begin position="171"/>
        <end position="189"/>
    </location>
</feature>
<dbReference type="EMBL" id="BJXA01000002">
    <property type="protein sequence ID" value="GEM36143.1"/>
    <property type="molecule type" value="Genomic_DNA"/>
</dbReference>
<evidence type="ECO:0000313" key="2">
    <source>
        <dbReference type="EMBL" id="GEM36143.1"/>
    </source>
</evidence>
<accession>A0A511M672</accession>
<comment type="caution">
    <text evidence="2">The sequence shown here is derived from an EMBL/GenBank/DDBJ whole genome shotgun (WGS) entry which is preliminary data.</text>
</comment>
<keyword evidence="1" id="KW-0472">Membrane</keyword>
<proteinExistence type="predicted"/>
<dbReference type="AlphaFoldDB" id="A0A511M672"/>
<organism evidence="2 3">
    <name type="scientific">Nocardia ninae NBRC 108245</name>
    <dbReference type="NCBI Taxonomy" id="1210091"/>
    <lineage>
        <taxon>Bacteria</taxon>
        <taxon>Bacillati</taxon>
        <taxon>Actinomycetota</taxon>
        <taxon>Actinomycetes</taxon>
        <taxon>Mycobacteriales</taxon>
        <taxon>Nocardiaceae</taxon>
        <taxon>Nocardia</taxon>
    </lineage>
</organism>
<dbReference type="RefSeq" id="WP_147128431.1">
    <property type="nucleotide sequence ID" value="NZ_BJXA01000002.1"/>
</dbReference>
<evidence type="ECO:0000313" key="3">
    <source>
        <dbReference type="Proteomes" id="UP000321424"/>
    </source>
</evidence>
<feature type="transmembrane region" description="Helical" evidence="1">
    <location>
        <begin position="70"/>
        <end position="88"/>
    </location>
</feature>